<keyword evidence="6" id="KW-1185">Reference proteome</keyword>
<dbReference type="GO" id="GO:0007608">
    <property type="term" value="P:sensory perception of smell"/>
    <property type="evidence" value="ECO:0007669"/>
    <property type="project" value="TreeGrafter"/>
</dbReference>
<dbReference type="OrthoDB" id="7665616at2759"/>
<dbReference type="Proteomes" id="UP000479190">
    <property type="component" value="Unassembled WGS sequence"/>
</dbReference>
<gene>
    <name evidence="5" type="ORF">TBRA_LOCUS8302</name>
</gene>
<dbReference type="AlphaFoldDB" id="A0A6H5IH94"/>
<evidence type="ECO:0000256" key="3">
    <source>
        <dbReference type="ARBA" id="ARBA00022525"/>
    </source>
</evidence>
<keyword evidence="3" id="KW-0964">Secreted</keyword>
<dbReference type="EMBL" id="CADCXV010000815">
    <property type="protein sequence ID" value="CAB0036434.1"/>
    <property type="molecule type" value="Genomic_DNA"/>
</dbReference>
<dbReference type="PANTHER" id="PTHR11857">
    <property type="entry name" value="ODORANT BINDING PROTEIN-RELATED"/>
    <property type="match status" value="1"/>
</dbReference>
<dbReference type="GO" id="GO:0005615">
    <property type="term" value="C:extracellular space"/>
    <property type="evidence" value="ECO:0007669"/>
    <property type="project" value="TreeGrafter"/>
</dbReference>
<dbReference type="FunFam" id="1.10.238.20:FF:000001">
    <property type="entry name" value="General odorant-binding protein lush"/>
    <property type="match status" value="1"/>
</dbReference>
<protein>
    <submittedName>
        <fullName evidence="5">Uncharacterized protein</fullName>
    </submittedName>
</protein>
<dbReference type="InterPro" id="IPR006170">
    <property type="entry name" value="PBP/GOBP"/>
</dbReference>
<evidence type="ECO:0000256" key="2">
    <source>
        <dbReference type="ARBA" id="ARBA00008098"/>
    </source>
</evidence>
<dbReference type="Pfam" id="PF01395">
    <property type="entry name" value="PBP_GOBP"/>
    <property type="match status" value="1"/>
</dbReference>
<name>A0A6H5IH94_9HYME</name>
<dbReference type="PANTHER" id="PTHR11857:SF43">
    <property type="entry name" value="GEO07291P1-RELATED"/>
    <property type="match status" value="1"/>
</dbReference>
<proteinExistence type="inferred from homology"/>
<comment type="subcellular location">
    <subcellularLocation>
        <location evidence="1">Secreted</location>
    </subcellularLocation>
</comment>
<evidence type="ECO:0000256" key="1">
    <source>
        <dbReference type="ARBA" id="ARBA00004613"/>
    </source>
</evidence>
<evidence type="ECO:0000313" key="6">
    <source>
        <dbReference type="Proteomes" id="UP000479190"/>
    </source>
</evidence>
<dbReference type="CDD" id="cd23992">
    <property type="entry name" value="PBP_GOBP"/>
    <property type="match status" value="1"/>
</dbReference>
<sequence length="169" mass="18681">MVPRCRSLNPPPYKTALLSIIIYNNISTRTRARAPVYGDSYTDLLQLRSETYGLSDEQKAKLVEHRKVCVAETGLDPVVVENIKKGQPVQFDEKLSCFAACMLKRIGIMRPDGSMDEQVARAKLPKDLPKDKVDTVINSCKTQVGRNQCETGGKVLGCLLKTKAVSILA</sequence>
<comment type="similarity">
    <text evidence="2">Belongs to the PBP/GOBP family.</text>
</comment>
<dbReference type="SMART" id="SM00708">
    <property type="entry name" value="PhBP"/>
    <property type="match status" value="1"/>
</dbReference>
<accession>A0A6H5IH94</accession>
<dbReference type="GO" id="GO:0005549">
    <property type="term" value="F:odorant binding"/>
    <property type="evidence" value="ECO:0007669"/>
    <property type="project" value="InterPro"/>
</dbReference>
<dbReference type="SUPFAM" id="SSF47565">
    <property type="entry name" value="Insect pheromone/odorant-binding proteins"/>
    <property type="match status" value="1"/>
</dbReference>
<keyword evidence="4" id="KW-0732">Signal</keyword>
<evidence type="ECO:0000313" key="5">
    <source>
        <dbReference type="EMBL" id="CAB0036434.1"/>
    </source>
</evidence>
<evidence type="ECO:0000256" key="4">
    <source>
        <dbReference type="ARBA" id="ARBA00022729"/>
    </source>
</evidence>
<reference evidence="5 6" key="1">
    <citation type="submission" date="2020-02" db="EMBL/GenBank/DDBJ databases">
        <authorList>
            <person name="Ferguson B K."/>
        </authorList>
    </citation>
    <scope>NUCLEOTIDE SEQUENCE [LARGE SCALE GENOMIC DNA]</scope>
</reference>
<dbReference type="Gene3D" id="1.10.238.20">
    <property type="entry name" value="Pheromone/general odorant binding protein domain"/>
    <property type="match status" value="1"/>
</dbReference>
<organism evidence="5 6">
    <name type="scientific">Trichogramma brassicae</name>
    <dbReference type="NCBI Taxonomy" id="86971"/>
    <lineage>
        <taxon>Eukaryota</taxon>
        <taxon>Metazoa</taxon>
        <taxon>Ecdysozoa</taxon>
        <taxon>Arthropoda</taxon>
        <taxon>Hexapoda</taxon>
        <taxon>Insecta</taxon>
        <taxon>Pterygota</taxon>
        <taxon>Neoptera</taxon>
        <taxon>Endopterygota</taxon>
        <taxon>Hymenoptera</taxon>
        <taxon>Apocrita</taxon>
        <taxon>Proctotrupomorpha</taxon>
        <taxon>Chalcidoidea</taxon>
        <taxon>Trichogrammatidae</taxon>
        <taxon>Trichogramma</taxon>
    </lineage>
</organism>
<dbReference type="InterPro" id="IPR036728">
    <property type="entry name" value="PBP_GOBP_sf"/>
</dbReference>